<dbReference type="STRING" id="591159.SSQG_06960"/>
<gene>
    <name evidence="3" type="ORF">SSQG_06960</name>
</gene>
<reference evidence="4" key="1">
    <citation type="submission" date="2009-02" db="EMBL/GenBank/DDBJ databases">
        <title>Annotation of Streptomyces viridochromogenes strain DSM 40736.</title>
        <authorList>
            <consortium name="The Broad Institute Genome Sequencing Platform"/>
            <consortium name="Broad Institute Microbial Sequencing Center"/>
            <person name="Fischbach M."/>
            <person name="Godfrey P."/>
            <person name="Ward D."/>
            <person name="Young S."/>
            <person name="Zeng Q."/>
            <person name="Koehrsen M."/>
            <person name="Alvarado L."/>
            <person name="Berlin A.M."/>
            <person name="Bochicchio J."/>
            <person name="Borenstein D."/>
            <person name="Chapman S.B."/>
            <person name="Chen Z."/>
            <person name="Engels R."/>
            <person name="Freedman E."/>
            <person name="Gellesch M."/>
            <person name="Goldberg J."/>
            <person name="Griggs A."/>
            <person name="Gujja S."/>
            <person name="Heilman E.R."/>
            <person name="Heiman D.I."/>
            <person name="Hepburn T.A."/>
            <person name="Howarth C."/>
            <person name="Jen D."/>
            <person name="Larson L."/>
            <person name="Lewis B."/>
            <person name="Mehta T."/>
            <person name="Park D."/>
            <person name="Pearson M."/>
            <person name="Richards J."/>
            <person name="Roberts A."/>
            <person name="Saif S."/>
            <person name="Shea T.D."/>
            <person name="Shenoy N."/>
            <person name="Sisk P."/>
            <person name="Stolte C."/>
            <person name="Sykes S.N."/>
            <person name="Thomson T."/>
            <person name="Walk T."/>
            <person name="White J."/>
            <person name="Yandava C."/>
            <person name="Straight P."/>
            <person name="Clardy J."/>
            <person name="Hung D."/>
            <person name="Kolter R."/>
            <person name="Mekalanos J."/>
            <person name="Walker S."/>
            <person name="Walsh C.T."/>
            <person name="Wieland-Brown L.C."/>
            <person name="Haas B."/>
            <person name="Nusbaum C."/>
            <person name="Birren B."/>
        </authorList>
    </citation>
    <scope>NUCLEOTIDE SEQUENCE [LARGE SCALE GENOMIC DNA]</scope>
    <source>
        <strain evidence="4">DSM 40736 / JCM 4977 / BCRC 1201 / Tue 494</strain>
    </source>
</reference>
<feature type="domain" description="NACHT" evidence="2">
    <location>
        <begin position="161"/>
        <end position="247"/>
    </location>
</feature>
<keyword evidence="1" id="KW-1133">Transmembrane helix</keyword>
<feature type="transmembrane region" description="Helical" evidence="1">
    <location>
        <begin position="476"/>
        <end position="495"/>
    </location>
</feature>
<dbReference type="eggNOG" id="COG5635">
    <property type="taxonomic scope" value="Bacteria"/>
</dbReference>
<feature type="transmembrane region" description="Helical" evidence="1">
    <location>
        <begin position="24"/>
        <end position="42"/>
    </location>
</feature>
<evidence type="ECO:0000313" key="3">
    <source>
        <dbReference type="EMBL" id="EFL36442.1"/>
    </source>
</evidence>
<keyword evidence="1" id="KW-0812">Transmembrane</keyword>
<keyword evidence="4" id="KW-1185">Reference proteome</keyword>
<evidence type="ECO:0000256" key="1">
    <source>
        <dbReference type="SAM" id="Phobius"/>
    </source>
</evidence>
<dbReference type="PROSITE" id="PS50837">
    <property type="entry name" value="NACHT"/>
    <property type="match status" value="1"/>
</dbReference>
<dbReference type="AlphaFoldDB" id="D9XA52"/>
<evidence type="ECO:0000313" key="4">
    <source>
        <dbReference type="Proteomes" id="UP000004184"/>
    </source>
</evidence>
<feature type="transmembrane region" description="Helical" evidence="1">
    <location>
        <begin position="515"/>
        <end position="541"/>
    </location>
</feature>
<name>D9XA52_STRVT</name>
<dbReference type="InterPro" id="IPR007111">
    <property type="entry name" value="NACHT_NTPase"/>
</dbReference>
<dbReference type="Gene3D" id="3.40.50.300">
    <property type="entry name" value="P-loop containing nucleotide triphosphate hydrolases"/>
    <property type="match status" value="1"/>
</dbReference>
<keyword evidence="1" id="KW-0472">Membrane</keyword>
<proteinExistence type="predicted"/>
<feature type="transmembrane region" description="Helical" evidence="1">
    <location>
        <begin position="597"/>
        <end position="619"/>
    </location>
</feature>
<dbReference type="InterPro" id="IPR027417">
    <property type="entry name" value="P-loop_NTPase"/>
</dbReference>
<feature type="transmembrane region" description="Helical" evidence="1">
    <location>
        <begin position="54"/>
        <end position="74"/>
    </location>
</feature>
<protein>
    <recommendedName>
        <fullName evidence="2">NACHT domain-containing protein</fullName>
    </recommendedName>
</protein>
<dbReference type="EMBL" id="GG657757">
    <property type="protein sequence ID" value="EFL36442.1"/>
    <property type="molecule type" value="Genomic_DNA"/>
</dbReference>
<feature type="transmembrane region" description="Helical" evidence="1">
    <location>
        <begin position="547"/>
        <end position="566"/>
    </location>
</feature>
<evidence type="ECO:0000259" key="2">
    <source>
        <dbReference type="PROSITE" id="PS50837"/>
    </source>
</evidence>
<dbReference type="HOGENOM" id="CLU_386295_0_0_11"/>
<organism evidence="3 4">
    <name type="scientific">Streptomyces viridochromogenes (strain DSM 40736 / JCM 4977 / BCRC 1201 / Tue 494)</name>
    <dbReference type="NCBI Taxonomy" id="591159"/>
    <lineage>
        <taxon>Bacteria</taxon>
        <taxon>Bacillati</taxon>
        <taxon>Actinomycetota</taxon>
        <taxon>Actinomycetes</taxon>
        <taxon>Kitasatosporales</taxon>
        <taxon>Streptomycetaceae</taxon>
        <taxon>Streptomyces</taxon>
    </lineage>
</organism>
<dbReference type="SUPFAM" id="SSF52540">
    <property type="entry name" value="P-loop containing nucleoside triphosphate hydrolases"/>
    <property type="match status" value="1"/>
</dbReference>
<accession>D9XA52</accession>
<sequence>MPGRGMQQGMVGIGGRRERERRRAGIVLGVVLLVASAGYAVSQLVRGGLGPADTAGLLGLPLGAAGLVAAVAALRRPVQGTDAELVRQWAATLAVQVQETEGKLRRQLLGRDTRRIDLHYTLRPVPGRAAEAPGAGRTFRDPGGPGVDPDIAGFFRATRPRRLVIAGAPGSGKTVLALELVLALAADRADTDPVPVRIPMAQWDTAHTLPELLKDHLTQALDWPAEMAERLVAHGMVLPVLDGLDEMDPPRADGTPDPDAPRARAAVQHLNAYQKGLEAGSLVLTSRVANYDALLTHEPLVDAALVVIAPVASEPALTYLRDRCRDPARWQPLLDHLQAHPSCVHARALSTPWRLGLTATVYRYHGEPADLLTLHDTDALDRHLLARYIPAAVEPAAGDPAPPTYGPTQVHRWLHHLTGHLTGTGATAYRTTDLTVHGLWPLAGPGRVRAADALLTFCTISAVLPAAWLTPDPGEVAASVLALAVACGLAAALALSPSRLDWQKRHTPGVRGPFLLGLVVNPVLATFVGVAAGLAVGAAIAAAGHPAAALVAGTVVSWVAGLGAGFRFSVAAGLRGAAPTTAVVPPVALRDDTVYGLVYAVSTGLFGGLAVGGTVALVLEPSTGLVVGAATAVASGQASGLSAARRYLVFLLCSRRRLPFRLGRFLDWACSAGLMRYSGPAYQFRHAELQHWIAAHPDPVVTP</sequence>
<dbReference type="Pfam" id="PF05729">
    <property type="entry name" value="NACHT"/>
    <property type="match status" value="1"/>
</dbReference>
<feature type="transmembrane region" description="Helical" evidence="1">
    <location>
        <begin position="450"/>
        <end position="470"/>
    </location>
</feature>
<dbReference type="Proteomes" id="UP000004184">
    <property type="component" value="Unassembled WGS sequence"/>
</dbReference>